<dbReference type="CDD" id="cd08875">
    <property type="entry name" value="START_ArGLABRA2_like"/>
    <property type="match status" value="1"/>
</dbReference>
<feature type="domain" description="START" evidence="1">
    <location>
        <begin position="149"/>
        <end position="341"/>
    </location>
</feature>
<dbReference type="InParanoid" id="M1AZS0"/>
<dbReference type="PaxDb" id="4113-PGSC0003DMT400033830"/>
<organism evidence="2 3">
    <name type="scientific">Solanum tuberosum</name>
    <name type="common">Potato</name>
    <dbReference type="NCBI Taxonomy" id="4113"/>
    <lineage>
        <taxon>Eukaryota</taxon>
        <taxon>Viridiplantae</taxon>
        <taxon>Streptophyta</taxon>
        <taxon>Embryophyta</taxon>
        <taxon>Tracheophyta</taxon>
        <taxon>Spermatophyta</taxon>
        <taxon>Magnoliopsida</taxon>
        <taxon>eudicotyledons</taxon>
        <taxon>Gunneridae</taxon>
        <taxon>Pentapetalae</taxon>
        <taxon>asterids</taxon>
        <taxon>lamiids</taxon>
        <taxon>Solanales</taxon>
        <taxon>Solanaceae</taxon>
        <taxon>Solanoideae</taxon>
        <taxon>Solaneae</taxon>
        <taxon>Solanum</taxon>
    </lineage>
</organism>
<dbReference type="InterPro" id="IPR023393">
    <property type="entry name" value="START-like_dom_sf"/>
</dbReference>
<dbReference type="HOGENOM" id="CLU_788477_0_0_1"/>
<reference evidence="3" key="1">
    <citation type="journal article" date="2011" name="Nature">
        <title>Genome sequence and analysis of the tuber crop potato.</title>
        <authorList>
            <consortium name="The Potato Genome Sequencing Consortium"/>
        </authorList>
    </citation>
    <scope>NUCLEOTIDE SEQUENCE [LARGE SCALE GENOMIC DNA]</scope>
    <source>
        <strain evidence="3">cv. DM1-3 516 R44</strain>
    </source>
</reference>
<accession>M1AZS0</accession>
<dbReference type="InterPro" id="IPR042160">
    <property type="entry name" value="HD-Zip_IV"/>
</dbReference>
<dbReference type="PANTHER" id="PTHR45654">
    <property type="entry name" value="HOMEOBOX-LEUCINE ZIPPER PROTEIN MERISTEM L1"/>
    <property type="match status" value="1"/>
</dbReference>
<dbReference type="Proteomes" id="UP000011115">
    <property type="component" value="Unassembled WGS sequence"/>
</dbReference>
<dbReference type="Gramene" id="PGSC0003DMT400033830">
    <property type="protein sequence ID" value="PGSC0003DMT400033830"/>
    <property type="gene ID" value="PGSC0003DMG400012999"/>
</dbReference>
<dbReference type="Gene3D" id="3.30.530.20">
    <property type="match status" value="1"/>
</dbReference>
<dbReference type="SUPFAM" id="SSF55961">
    <property type="entry name" value="Bet v1-like"/>
    <property type="match status" value="1"/>
</dbReference>
<evidence type="ECO:0000313" key="3">
    <source>
        <dbReference type="Proteomes" id="UP000011115"/>
    </source>
</evidence>
<dbReference type="InterPro" id="IPR002913">
    <property type="entry name" value="START_lipid-bd_dom"/>
</dbReference>
<dbReference type="GO" id="GO:0008289">
    <property type="term" value="F:lipid binding"/>
    <property type="evidence" value="ECO:0007669"/>
    <property type="project" value="InterPro"/>
</dbReference>
<dbReference type="PANTHER" id="PTHR45654:SF29">
    <property type="entry name" value="HOMEOBOX-LEUCINE ZIPPER PROTEIN HDG2-LIKE"/>
    <property type="match status" value="1"/>
</dbReference>
<protein>
    <submittedName>
        <fullName evidence="2">Homeobox protein</fullName>
    </submittedName>
</protein>
<dbReference type="SMART" id="SM00234">
    <property type="entry name" value="START"/>
    <property type="match status" value="1"/>
</dbReference>
<name>M1AZS0_SOLTU</name>
<dbReference type="PROSITE" id="PS50848">
    <property type="entry name" value="START"/>
    <property type="match status" value="1"/>
</dbReference>
<proteinExistence type="predicted"/>
<evidence type="ECO:0000259" key="1">
    <source>
        <dbReference type="PROSITE" id="PS50848"/>
    </source>
</evidence>
<dbReference type="EnsemblPlants" id="PGSC0003DMT400033830">
    <property type="protein sequence ID" value="PGSC0003DMT400033830"/>
    <property type="gene ID" value="PGSC0003DMG400012999"/>
</dbReference>
<dbReference type="eggNOG" id="ENOG502QU3P">
    <property type="taxonomic scope" value="Eukaryota"/>
</dbReference>
<sequence length="352" mass="39986">MARSGCAVAYVVVTVENSLVIGNDYEFVPSLVTGDDREIILSSSGLQLGQSSNMLESQVTPLDIESMTISEDEIMQLLTDDEANSKSDYNDYKFDEQDDNVDEHPNKKICNHRHTKQHIEEMEALFKECPKPDEKKMKELSGKEFRQMEEPLWFPNIDGVKNVFNEKEFPRGNGIKTTASRESAFVIMNHINLVEIFMDTNHWANLFSSIVLTMDVLSPGVTENLNGSMKMIYAEFQVPSPQIPNRDCYFVRSCKKIDDGLWAIVDVSPDHTPITKCRKSPSGCMIQQISNDISKVTWIEHIVANDTLIHTIYKAFVNSNLAFGEKRWIATLHRQCERLASVEATNSHQNDI</sequence>
<evidence type="ECO:0000313" key="2">
    <source>
        <dbReference type="EnsemblPlants" id="PGSC0003DMT400033830"/>
    </source>
</evidence>
<reference evidence="2" key="2">
    <citation type="submission" date="2015-06" db="UniProtKB">
        <authorList>
            <consortium name="EnsemblPlants"/>
        </authorList>
    </citation>
    <scope>IDENTIFICATION</scope>
    <source>
        <strain evidence="2">DM1-3 516 R44</strain>
    </source>
</reference>
<keyword evidence="3" id="KW-1185">Reference proteome</keyword>
<dbReference type="GO" id="GO:0003677">
    <property type="term" value="F:DNA binding"/>
    <property type="evidence" value="ECO:0007669"/>
    <property type="project" value="UniProtKB-KW"/>
</dbReference>
<dbReference type="AlphaFoldDB" id="M1AZS0"/>
<dbReference type="Pfam" id="PF01852">
    <property type="entry name" value="START"/>
    <property type="match status" value="1"/>
</dbReference>